<feature type="region of interest" description="Disordered" evidence="5">
    <location>
        <begin position="314"/>
        <end position="359"/>
    </location>
</feature>
<feature type="repeat" description="TPR" evidence="4">
    <location>
        <begin position="504"/>
        <end position="537"/>
    </location>
</feature>
<feature type="compositionally biased region" description="Low complexity" evidence="5">
    <location>
        <begin position="314"/>
        <end position="323"/>
    </location>
</feature>
<dbReference type="Pfam" id="PF13181">
    <property type="entry name" value="TPR_8"/>
    <property type="match status" value="1"/>
</dbReference>
<dbReference type="Pfam" id="PF13432">
    <property type="entry name" value="TPR_16"/>
    <property type="match status" value="1"/>
</dbReference>
<dbReference type="SMART" id="SM00028">
    <property type="entry name" value="TPR"/>
    <property type="match status" value="9"/>
</dbReference>
<dbReference type="Pfam" id="PF00515">
    <property type="entry name" value="TPR_1"/>
    <property type="match status" value="1"/>
</dbReference>
<dbReference type="AlphaFoldDB" id="A0A914C861"/>
<dbReference type="Pfam" id="PF12895">
    <property type="entry name" value="ANAPC3"/>
    <property type="match status" value="2"/>
</dbReference>
<organism evidence="6 7">
    <name type="scientific">Acrobeloides nanus</name>
    <dbReference type="NCBI Taxonomy" id="290746"/>
    <lineage>
        <taxon>Eukaryota</taxon>
        <taxon>Metazoa</taxon>
        <taxon>Ecdysozoa</taxon>
        <taxon>Nematoda</taxon>
        <taxon>Chromadorea</taxon>
        <taxon>Rhabditida</taxon>
        <taxon>Tylenchina</taxon>
        <taxon>Cephalobomorpha</taxon>
        <taxon>Cephaloboidea</taxon>
        <taxon>Cephalobidae</taxon>
        <taxon>Acrobeloides</taxon>
    </lineage>
</organism>
<dbReference type="SUPFAM" id="SSF48452">
    <property type="entry name" value="TPR-like"/>
    <property type="match status" value="2"/>
</dbReference>
<feature type="compositionally biased region" description="Acidic residues" evidence="5">
    <location>
        <begin position="685"/>
        <end position="697"/>
    </location>
</feature>
<accession>A0A914C861</accession>
<dbReference type="Proteomes" id="UP000887540">
    <property type="component" value="Unplaced"/>
</dbReference>
<keyword evidence="1 4" id="KW-0802">TPR repeat</keyword>
<protein>
    <recommendedName>
        <fullName evidence="3">Cell division cycle protein 27 homolog</fullName>
    </recommendedName>
</protein>
<feature type="repeat" description="TPR" evidence="4">
    <location>
        <begin position="640"/>
        <end position="673"/>
    </location>
</feature>
<feature type="repeat" description="TPR" evidence="4">
    <location>
        <begin position="538"/>
        <end position="571"/>
    </location>
</feature>
<dbReference type="GO" id="GO:0016567">
    <property type="term" value="P:protein ubiquitination"/>
    <property type="evidence" value="ECO:0007669"/>
    <property type="project" value="TreeGrafter"/>
</dbReference>
<feature type="compositionally biased region" description="Polar residues" evidence="5">
    <location>
        <begin position="153"/>
        <end position="167"/>
    </location>
</feature>
<comment type="similarity">
    <text evidence="2">Belongs to the APC3/CDC27 family.</text>
</comment>
<evidence type="ECO:0000313" key="7">
    <source>
        <dbReference type="WBParaSite" id="ACRNAN_Path_444.g1683.t1"/>
    </source>
</evidence>
<dbReference type="GO" id="GO:0051301">
    <property type="term" value="P:cell division"/>
    <property type="evidence" value="ECO:0007669"/>
    <property type="project" value="TreeGrafter"/>
</dbReference>
<evidence type="ECO:0000256" key="3">
    <source>
        <dbReference type="ARBA" id="ARBA00039307"/>
    </source>
</evidence>
<evidence type="ECO:0000313" key="6">
    <source>
        <dbReference type="Proteomes" id="UP000887540"/>
    </source>
</evidence>
<feature type="compositionally biased region" description="Polar residues" evidence="5">
    <location>
        <begin position="337"/>
        <end position="348"/>
    </location>
</feature>
<dbReference type="InterPro" id="IPR011990">
    <property type="entry name" value="TPR-like_helical_dom_sf"/>
</dbReference>
<dbReference type="GO" id="GO:0005680">
    <property type="term" value="C:anaphase-promoting complex"/>
    <property type="evidence" value="ECO:0007669"/>
    <property type="project" value="TreeGrafter"/>
</dbReference>
<dbReference type="PANTHER" id="PTHR12558:SF13">
    <property type="entry name" value="CELL DIVISION CYCLE PROTEIN 27 HOMOLOG"/>
    <property type="match status" value="1"/>
</dbReference>
<feature type="region of interest" description="Disordered" evidence="5">
    <location>
        <begin position="674"/>
        <end position="704"/>
    </location>
</feature>
<dbReference type="PROSITE" id="PS50005">
    <property type="entry name" value="TPR"/>
    <property type="match status" value="4"/>
</dbReference>
<sequence length="704" mass="80175">MRNNQSYAAYYLLKSHGVETVKSRYLFAKCAFDLRRLEEAETCLRDGKTVDRVSLHPCFTNTDSFAFAQALLAKILFETGRTTNAKTHWKLALTANPFLWTSIKNYCEMGGESIKQLFSNLVNEISDTKMRPEKKNERLLKSSRIHELIVDTSSKTTPPNNLQQTIVMPSAPKKKNPASGNKKKSIPSPTSISCVSRRRNDIIETRRSTRLFSAQENENKDVSSRFPHYSSRTSAPRNVSGMKELRSANRLNSARSSERLSPVSSTIIPIDKKILYENSPDENKVVRRTHAYPLSSVNSAVSDLIMKKALPSSLSSSTNSLASNRKEDFEEEPMDVENTQPGNAQNTKSKAKPEEPKKNPIYGNIADWIVQISEVQQYLSKFGCDEAMDLILALPVNFAQLPLTLELHARILFENGEYKRASVIYEELHRLHPQRVEGMEVWSTALWHLQDVHRLSSLAAELTEYARERPETWCVAGNCYSILKQHDTAIECLERAIRLNPRFGYAYSLLGHELVDINDLNRASQAFRQAILYSPNDYRAWYGLGLVDYKSQQLSLARYNIMRAVRINPRNTVLLCQLAVIEQALHNQKEAMNILNSALKFSPNNVACRYHKARLLFDMKRYTDALKELQELKVLSPDEANIFFLLGRVYRKLGNHHLALVNFSWATEIDPRGDQNHSTITDQGPYDDDPIDLDDSNPSDNSFF</sequence>
<evidence type="ECO:0000256" key="5">
    <source>
        <dbReference type="SAM" id="MobiDB-lite"/>
    </source>
</evidence>
<dbReference type="PANTHER" id="PTHR12558">
    <property type="entry name" value="CELL DIVISION CYCLE 16,23,27"/>
    <property type="match status" value="1"/>
</dbReference>
<keyword evidence="6" id="KW-1185">Reference proteome</keyword>
<dbReference type="InterPro" id="IPR019734">
    <property type="entry name" value="TPR_rpt"/>
</dbReference>
<dbReference type="GO" id="GO:0031145">
    <property type="term" value="P:anaphase-promoting complex-dependent catabolic process"/>
    <property type="evidence" value="ECO:0007669"/>
    <property type="project" value="TreeGrafter"/>
</dbReference>
<dbReference type="Gene3D" id="1.25.40.10">
    <property type="entry name" value="Tetratricopeptide repeat domain"/>
    <property type="match status" value="3"/>
</dbReference>
<dbReference type="WBParaSite" id="ACRNAN_Path_444.g1683.t1">
    <property type="protein sequence ID" value="ACRNAN_Path_444.g1683.t1"/>
    <property type="gene ID" value="ACRNAN_Path_444.g1683"/>
</dbReference>
<feature type="repeat" description="TPR" evidence="4">
    <location>
        <begin position="470"/>
        <end position="503"/>
    </location>
</feature>
<evidence type="ECO:0000256" key="2">
    <source>
        <dbReference type="ARBA" id="ARBA00038210"/>
    </source>
</evidence>
<feature type="region of interest" description="Disordered" evidence="5">
    <location>
        <begin position="153"/>
        <end position="194"/>
    </location>
</feature>
<reference evidence="7" key="1">
    <citation type="submission" date="2022-11" db="UniProtKB">
        <authorList>
            <consortium name="WormBaseParasite"/>
        </authorList>
    </citation>
    <scope>IDENTIFICATION</scope>
</reference>
<evidence type="ECO:0000256" key="4">
    <source>
        <dbReference type="PROSITE-ProRule" id="PRU00339"/>
    </source>
</evidence>
<evidence type="ECO:0000256" key="1">
    <source>
        <dbReference type="ARBA" id="ARBA00022803"/>
    </source>
</evidence>
<feature type="region of interest" description="Disordered" evidence="5">
    <location>
        <begin position="214"/>
        <end position="239"/>
    </location>
</feature>
<feature type="compositionally biased region" description="Basic residues" evidence="5">
    <location>
        <begin position="172"/>
        <end position="185"/>
    </location>
</feature>
<dbReference type="GO" id="GO:0005737">
    <property type="term" value="C:cytoplasm"/>
    <property type="evidence" value="ECO:0007669"/>
    <property type="project" value="TreeGrafter"/>
</dbReference>
<name>A0A914C861_9BILA</name>
<proteinExistence type="inferred from homology"/>
<dbReference type="GO" id="GO:0007091">
    <property type="term" value="P:metaphase/anaphase transition of mitotic cell cycle"/>
    <property type="evidence" value="ECO:0007669"/>
    <property type="project" value="TreeGrafter"/>
</dbReference>